<protein>
    <submittedName>
        <fullName evidence="2">Uncharacterized protein</fullName>
    </submittedName>
</protein>
<proteinExistence type="predicted"/>
<dbReference type="EMBL" id="BPLR01013661">
    <property type="protein sequence ID" value="GIY62752.1"/>
    <property type="molecule type" value="Genomic_DNA"/>
</dbReference>
<evidence type="ECO:0000313" key="2">
    <source>
        <dbReference type="EMBL" id="GIY62752.1"/>
    </source>
</evidence>
<evidence type="ECO:0000256" key="1">
    <source>
        <dbReference type="SAM" id="MobiDB-lite"/>
    </source>
</evidence>
<comment type="caution">
    <text evidence="2">The sequence shown here is derived from an EMBL/GenBank/DDBJ whole genome shotgun (WGS) entry which is preliminary data.</text>
</comment>
<feature type="region of interest" description="Disordered" evidence="1">
    <location>
        <begin position="1"/>
        <end position="42"/>
    </location>
</feature>
<evidence type="ECO:0000313" key="3">
    <source>
        <dbReference type="Proteomes" id="UP001054945"/>
    </source>
</evidence>
<keyword evidence="3" id="KW-1185">Reference proteome</keyword>
<sequence length="79" mass="9005">MPSKQQLESKYLSVQRLMEGPRRGPTPGPQTSQPHASTQSQLKRLMRWRRGWGYPPDCTPMPQDPFGGVRLNTITAWAQ</sequence>
<accession>A0AAV4UXF3</accession>
<reference evidence="2 3" key="1">
    <citation type="submission" date="2021-06" db="EMBL/GenBank/DDBJ databases">
        <title>Caerostris extrusa draft genome.</title>
        <authorList>
            <person name="Kono N."/>
            <person name="Arakawa K."/>
        </authorList>
    </citation>
    <scope>NUCLEOTIDE SEQUENCE [LARGE SCALE GENOMIC DNA]</scope>
</reference>
<dbReference type="Proteomes" id="UP001054945">
    <property type="component" value="Unassembled WGS sequence"/>
</dbReference>
<name>A0AAV4UXF3_CAEEX</name>
<gene>
    <name evidence="2" type="ORF">CEXT_474441</name>
</gene>
<dbReference type="AlphaFoldDB" id="A0AAV4UXF3"/>
<feature type="compositionally biased region" description="Polar residues" evidence="1">
    <location>
        <begin position="30"/>
        <end position="42"/>
    </location>
</feature>
<organism evidence="2 3">
    <name type="scientific">Caerostris extrusa</name>
    <name type="common">Bark spider</name>
    <name type="synonym">Caerostris bankana</name>
    <dbReference type="NCBI Taxonomy" id="172846"/>
    <lineage>
        <taxon>Eukaryota</taxon>
        <taxon>Metazoa</taxon>
        <taxon>Ecdysozoa</taxon>
        <taxon>Arthropoda</taxon>
        <taxon>Chelicerata</taxon>
        <taxon>Arachnida</taxon>
        <taxon>Araneae</taxon>
        <taxon>Araneomorphae</taxon>
        <taxon>Entelegynae</taxon>
        <taxon>Araneoidea</taxon>
        <taxon>Araneidae</taxon>
        <taxon>Caerostris</taxon>
    </lineage>
</organism>